<protein>
    <submittedName>
        <fullName evidence="10">Odorant receptor 28</fullName>
    </submittedName>
</protein>
<evidence type="ECO:0000256" key="4">
    <source>
        <dbReference type="ARBA" id="ARBA00022725"/>
    </source>
</evidence>
<dbReference type="Pfam" id="PF02949">
    <property type="entry name" value="7tm_6"/>
    <property type="match status" value="1"/>
</dbReference>
<dbReference type="PANTHER" id="PTHR21137:SF40">
    <property type="entry name" value="ODORANT RECEPTOR 56A"/>
    <property type="match status" value="1"/>
</dbReference>
<dbReference type="GO" id="GO:0007165">
    <property type="term" value="P:signal transduction"/>
    <property type="evidence" value="ECO:0007669"/>
    <property type="project" value="UniProtKB-KW"/>
</dbReference>
<feature type="transmembrane region" description="Helical" evidence="9">
    <location>
        <begin position="137"/>
        <end position="160"/>
    </location>
</feature>
<evidence type="ECO:0000256" key="8">
    <source>
        <dbReference type="ARBA" id="ARBA00023224"/>
    </source>
</evidence>
<sequence>MWIEFFNLLKMRDAKQVTENIRTTASCLLVAVKICIFQTDRFSKLLNDVIKEEELISSSNDEDVRKIHLSFGEYVYQFTVVIIGLSNATAVFLLGSTSIVAVIRKGDPSAEKPLIISADYPFDQNERWGASLFLESVSAVLAAEYFNVCQVIYISIMVFVKMQLRILQHQIRNFDFYKQTDSTFIDDLQLMKGIIRSHQSIIRFVGELNEAIKLMLLVEFLFSSVNIATSTVQLTVEQNMNDAAFSFASAIILTGQLLIFVWHADDINAESINVSYALYEFPWYEKSKEMQKIVHIMILRSQRPLTLTIGPFKPLTNEVITQVINIAYSYITLMQSSY</sequence>
<evidence type="ECO:0000313" key="10">
    <source>
        <dbReference type="EMBL" id="QXE93254.1"/>
    </source>
</evidence>
<comment type="subcellular location">
    <subcellularLocation>
        <location evidence="1">Membrane</location>
        <topology evidence="1">Multi-pass membrane protein</topology>
    </subcellularLocation>
</comment>
<keyword evidence="7 10" id="KW-0675">Receptor</keyword>
<accession>A0A8F4RSM0</accession>
<dbReference type="GO" id="GO:0005549">
    <property type="term" value="F:odorant binding"/>
    <property type="evidence" value="ECO:0007669"/>
    <property type="project" value="InterPro"/>
</dbReference>
<name>A0A8F4RSM0_EUCBR</name>
<reference evidence="10" key="1">
    <citation type="submission" date="2020-12" db="EMBL/GenBank/DDBJ databases">
        <authorList>
            <person name="Wen X."/>
        </authorList>
    </citation>
    <scope>NUCLEOTIDE SEQUENCE</scope>
</reference>
<dbReference type="GO" id="GO:0005886">
    <property type="term" value="C:plasma membrane"/>
    <property type="evidence" value="ECO:0007669"/>
    <property type="project" value="TreeGrafter"/>
</dbReference>
<keyword evidence="4" id="KW-0552">Olfaction</keyword>
<dbReference type="InterPro" id="IPR004117">
    <property type="entry name" value="7tm6_olfct_rcpt"/>
</dbReference>
<evidence type="ECO:0000256" key="2">
    <source>
        <dbReference type="ARBA" id="ARBA00022606"/>
    </source>
</evidence>
<evidence type="ECO:0000256" key="1">
    <source>
        <dbReference type="ARBA" id="ARBA00004141"/>
    </source>
</evidence>
<keyword evidence="3 9" id="KW-0812">Transmembrane</keyword>
<dbReference type="GO" id="GO:0004984">
    <property type="term" value="F:olfactory receptor activity"/>
    <property type="evidence" value="ECO:0007669"/>
    <property type="project" value="InterPro"/>
</dbReference>
<evidence type="ECO:0000256" key="7">
    <source>
        <dbReference type="ARBA" id="ARBA00023170"/>
    </source>
</evidence>
<evidence type="ECO:0000256" key="3">
    <source>
        <dbReference type="ARBA" id="ARBA00022692"/>
    </source>
</evidence>
<keyword evidence="6 9" id="KW-0472">Membrane</keyword>
<dbReference type="AlphaFoldDB" id="A0A8F4RSM0"/>
<organism evidence="10">
    <name type="scientific">Eucryptorrhynchus brandti</name>
    <name type="common">Snout weevil</name>
    <dbReference type="NCBI Taxonomy" id="436910"/>
    <lineage>
        <taxon>Eukaryota</taxon>
        <taxon>Metazoa</taxon>
        <taxon>Ecdysozoa</taxon>
        <taxon>Arthropoda</taxon>
        <taxon>Hexapoda</taxon>
        <taxon>Insecta</taxon>
        <taxon>Pterygota</taxon>
        <taxon>Neoptera</taxon>
        <taxon>Endopterygota</taxon>
        <taxon>Coleoptera</taxon>
        <taxon>Polyphaga</taxon>
        <taxon>Cucujiformia</taxon>
        <taxon>Curculionidae</taxon>
        <taxon>Cryptorhynchinae</taxon>
        <taxon>Eucryptorrhynchus</taxon>
    </lineage>
</organism>
<evidence type="ECO:0000256" key="6">
    <source>
        <dbReference type="ARBA" id="ARBA00023136"/>
    </source>
</evidence>
<evidence type="ECO:0000256" key="5">
    <source>
        <dbReference type="ARBA" id="ARBA00022989"/>
    </source>
</evidence>
<proteinExistence type="evidence at transcript level"/>
<dbReference type="EMBL" id="MW419393">
    <property type="protein sequence ID" value="QXE93254.1"/>
    <property type="molecule type" value="mRNA"/>
</dbReference>
<dbReference type="PANTHER" id="PTHR21137">
    <property type="entry name" value="ODORANT RECEPTOR"/>
    <property type="match status" value="1"/>
</dbReference>
<keyword evidence="8" id="KW-0807">Transducer</keyword>
<keyword evidence="5 9" id="KW-1133">Transmembrane helix</keyword>
<keyword evidence="2" id="KW-0716">Sensory transduction</keyword>
<feature type="transmembrane region" description="Helical" evidence="9">
    <location>
        <begin position="74"/>
        <end position="103"/>
    </location>
</feature>
<evidence type="ECO:0000256" key="9">
    <source>
        <dbReference type="SAM" id="Phobius"/>
    </source>
</evidence>